<feature type="region of interest" description="Disordered" evidence="2">
    <location>
        <begin position="543"/>
        <end position="570"/>
    </location>
</feature>
<name>A0A7E4UYG0_PANRE</name>
<evidence type="ECO:0000313" key="4">
    <source>
        <dbReference type="Proteomes" id="UP000492821"/>
    </source>
</evidence>
<dbReference type="SUPFAM" id="SSF50156">
    <property type="entry name" value="PDZ domain-like"/>
    <property type="match status" value="1"/>
</dbReference>
<feature type="region of interest" description="Disordered" evidence="2">
    <location>
        <begin position="602"/>
        <end position="634"/>
    </location>
</feature>
<dbReference type="PANTHER" id="PTHR15545:SF8">
    <property type="entry name" value="SLO-INTERACTING PROTEIN 1"/>
    <property type="match status" value="1"/>
</dbReference>
<dbReference type="AlphaFoldDB" id="A0A7E4UYG0"/>
<keyword evidence="4" id="KW-1185">Reference proteome</keyword>
<feature type="region of interest" description="Disordered" evidence="2">
    <location>
        <begin position="264"/>
        <end position="300"/>
    </location>
</feature>
<dbReference type="WBParaSite" id="Pan_g14341.t2">
    <property type="protein sequence ID" value="Pan_g14341.t2"/>
    <property type="gene ID" value="Pan_g14341"/>
</dbReference>
<dbReference type="PANTHER" id="PTHR15545">
    <property type="entry name" value="PDZ DOMAIN CONTAINING RING FINGER PROTEIN 3, 4"/>
    <property type="match status" value="1"/>
</dbReference>
<feature type="domain" description="PDZ" evidence="3">
    <location>
        <begin position="148"/>
        <end position="233"/>
    </location>
</feature>
<evidence type="ECO:0000256" key="2">
    <source>
        <dbReference type="SAM" id="MobiDB-lite"/>
    </source>
</evidence>
<protein>
    <submittedName>
        <fullName evidence="5">PDZ domain-containing protein</fullName>
    </submittedName>
</protein>
<reference evidence="5" key="2">
    <citation type="submission" date="2020-10" db="UniProtKB">
        <authorList>
            <consortium name="WormBaseParasite"/>
        </authorList>
    </citation>
    <scope>IDENTIFICATION</scope>
</reference>
<dbReference type="InterPro" id="IPR001478">
    <property type="entry name" value="PDZ"/>
</dbReference>
<feature type="coiled-coil region" evidence="1">
    <location>
        <begin position="326"/>
        <end position="367"/>
    </location>
</feature>
<dbReference type="Pfam" id="PF00595">
    <property type="entry name" value="PDZ"/>
    <property type="match status" value="1"/>
</dbReference>
<dbReference type="SMART" id="SM00228">
    <property type="entry name" value="PDZ"/>
    <property type="match status" value="1"/>
</dbReference>
<sequence length="774" mass="86497">MASSDDVEGDLQNLIREQADRIGRLESHIEHMSELFGQKEQTFASELHTMRFLMAEFVRLQCEKGDGDTSSSSAPLSIDISGLTDRLSVSEGTDDYAEVKMVESEDYRCAATQTDPLNSSDCEPDDLELTMDTVGELTGVDYQLEYEEITLRRSRSGRRLGLTLCYGNCDEYDDADIFVSEIEKGSIAAADGRIRVGDQILQVNHCNVSSRQEAVAQFNMNADEITLLLARPRLPENEDSNDEDEEIANVTDADLQQLVNHANSTNLSPLPENDDGDGQMTENSGGFEKDSGLSRVTDSDPDLVGITAELAGNGGGIDEKPSPGADKALEHELAFLRKEMETIRLECDRLLSKHNNAEKKVAQQVQQATNLMSTIDRLTAPQSPYRQLLNTTPSMASNTSSPARQFYPQQTQLHDPQFSPMLGYDHRNRGTPMNGGYPNGAHSNVMTANGRFRTFAQDDQTSSAYNTGGDSCRSTPMKGEYAHVIDMTGMHSVPRQHRPVHLTTRERVIEPQLSPNSEHPYHTIETPMSNATTIHFRPMTSVTVEPHPPIPTSSIPKRDRTLPHSEKQEKLAYKPGDIMYTSPENLAQTIALQQRLLRMNMAGGNSQHTSSPGSSKRLPPPNVPPRPIKEAESPQKYEWKVKRRADGTCYITRKPMRNQVLKAREEQLNKERYGISTDDDAASELKAGRFWSREERKRHLERSREKKANKIQHAMNKTVNPTEQMILQLSNRKQMRRSGRQLFDKFTTLQEFLAHGSRDPTAAPIGGILSVTTV</sequence>
<feature type="compositionally biased region" description="Basic and acidic residues" evidence="2">
    <location>
        <begin position="556"/>
        <end position="570"/>
    </location>
</feature>
<evidence type="ECO:0000256" key="1">
    <source>
        <dbReference type="SAM" id="Coils"/>
    </source>
</evidence>
<proteinExistence type="predicted"/>
<organism evidence="4 5">
    <name type="scientific">Panagrellus redivivus</name>
    <name type="common">Microworm</name>
    <dbReference type="NCBI Taxonomy" id="6233"/>
    <lineage>
        <taxon>Eukaryota</taxon>
        <taxon>Metazoa</taxon>
        <taxon>Ecdysozoa</taxon>
        <taxon>Nematoda</taxon>
        <taxon>Chromadorea</taxon>
        <taxon>Rhabditida</taxon>
        <taxon>Tylenchina</taxon>
        <taxon>Panagrolaimomorpha</taxon>
        <taxon>Panagrolaimoidea</taxon>
        <taxon>Panagrolaimidae</taxon>
        <taxon>Panagrellus</taxon>
    </lineage>
</organism>
<dbReference type="PROSITE" id="PS50106">
    <property type="entry name" value="PDZ"/>
    <property type="match status" value="1"/>
</dbReference>
<dbReference type="Proteomes" id="UP000492821">
    <property type="component" value="Unassembled WGS sequence"/>
</dbReference>
<feature type="compositionally biased region" description="Polar residues" evidence="2">
    <location>
        <begin position="603"/>
        <end position="614"/>
    </location>
</feature>
<keyword evidence="1" id="KW-0175">Coiled coil</keyword>
<reference evidence="4" key="1">
    <citation type="journal article" date="2013" name="Genetics">
        <title>The draft genome and transcriptome of Panagrellus redivivus are shaped by the harsh demands of a free-living lifestyle.</title>
        <authorList>
            <person name="Srinivasan J."/>
            <person name="Dillman A.R."/>
            <person name="Macchietto M.G."/>
            <person name="Heikkinen L."/>
            <person name="Lakso M."/>
            <person name="Fracchia K.M."/>
            <person name="Antoshechkin I."/>
            <person name="Mortazavi A."/>
            <person name="Wong G."/>
            <person name="Sternberg P.W."/>
        </authorList>
    </citation>
    <scope>NUCLEOTIDE SEQUENCE [LARGE SCALE GENOMIC DNA]</scope>
    <source>
        <strain evidence="4">MT8872</strain>
    </source>
</reference>
<dbReference type="InterPro" id="IPR051971">
    <property type="entry name" value="E3_ubiquitin-PDZ_ligase"/>
</dbReference>
<accession>A0A7E4UYG0</accession>
<evidence type="ECO:0000259" key="3">
    <source>
        <dbReference type="PROSITE" id="PS50106"/>
    </source>
</evidence>
<evidence type="ECO:0000313" key="5">
    <source>
        <dbReference type="WBParaSite" id="Pan_g14341.t2"/>
    </source>
</evidence>
<dbReference type="InterPro" id="IPR036034">
    <property type="entry name" value="PDZ_sf"/>
</dbReference>
<dbReference type="Gene3D" id="2.30.42.10">
    <property type="match status" value="1"/>
</dbReference>